<proteinExistence type="predicted"/>
<protein>
    <submittedName>
        <fullName evidence="3">Histidine ammonia-lyase-like</fullName>
    </submittedName>
</protein>
<dbReference type="AlphaFoldDB" id="A0A9Q9ZS11"/>
<dbReference type="PANTHER" id="PTHR11972">
    <property type="entry name" value="NADPH OXIDASE"/>
    <property type="match status" value="1"/>
</dbReference>
<dbReference type="GO" id="GO:0016175">
    <property type="term" value="F:superoxide-generating NAD(P)H oxidase activity"/>
    <property type="evidence" value="ECO:0007669"/>
    <property type="project" value="TreeGrafter"/>
</dbReference>
<dbReference type="OrthoDB" id="167398at2759"/>
<dbReference type="InterPro" id="IPR050369">
    <property type="entry name" value="RBOH/FRE"/>
</dbReference>
<name>A0A9Q9ZS11_CYPCA</name>
<evidence type="ECO:0000256" key="1">
    <source>
        <dbReference type="ARBA" id="ARBA00023002"/>
    </source>
</evidence>
<dbReference type="KEGG" id="ccar:122135672"/>
<dbReference type="InterPro" id="IPR013112">
    <property type="entry name" value="FAD-bd_8"/>
</dbReference>
<feature type="domain" description="FAD-binding 8" evidence="2">
    <location>
        <begin position="178"/>
        <end position="217"/>
    </location>
</feature>
<organism evidence="3">
    <name type="scientific">Cyprinus carpio</name>
    <name type="common">Common carp</name>
    <dbReference type="NCBI Taxonomy" id="7962"/>
    <lineage>
        <taxon>Eukaryota</taxon>
        <taxon>Metazoa</taxon>
        <taxon>Chordata</taxon>
        <taxon>Craniata</taxon>
        <taxon>Vertebrata</taxon>
        <taxon>Euteleostomi</taxon>
        <taxon>Actinopterygii</taxon>
        <taxon>Neopterygii</taxon>
        <taxon>Teleostei</taxon>
        <taxon>Ostariophysi</taxon>
        <taxon>Cypriniformes</taxon>
        <taxon>Cyprinidae</taxon>
        <taxon>Cyprininae</taxon>
        <taxon>Cyprinus</taxon>
    </lineage>
</organism>
<dbReference type="PANTHER" id="PTHR11972:SF58">
    <property type="entry name" value="NADPH OXIDASE 5"/>
    <property type="match status" value="1"/>
</dbReference>
<evidence type="ECO:0000259" key="2">
    <source>
        <dbReference type="Pfam" id="PF08022"/>
    </source>
</evidence>
<dbReference type="Pfam" id="PF00221">
    <property type="entry name" value="Lyase_aromatic"/>
    <property type="match status" value="1"/>
</dbReference>
<sequence>MVCHFKEYFYVSCCVFEIILAKGFFEILPQKSFIKADILPFSFISLTSHQSGWADAKYVLEAHGLKPISLKPKEGLALINGTQMITSLGAEAVERAEAIVRQADIIAALTLEALKGTTKALDSGELVFCWSHLSYIWVWALLIVHCANFWKWFVVPGVVFLIEKLVGIAVSRMGGLYIVEVNLLPSKVTHLVIKRPPFFHFKPGDYVYINIPAIAKYE</sequence>
<dbReference type="GO" id="GO:0043020">
    <property type="term" value="C:NADPH oxidase complex"/>
    <property type="evidence" value="ECO:0007669"/>
    <property type="project" value="TreeGrafter"/>
</dbReference>
<dbReference type="Proteomes" id="UP001155660">
    <property type="component" value="Chromosome A25"/>
</dbReference>
<reference evidence="3" key="1">
    <citation type="submission" date="2025-08" db="UniProtKB">
        <authorList>
            <consortium name="RefSeq"/>
        </authorList>
    </citation>
    <scope>IDENTIFICATION</scope>
    <source>
        <tissue evidence="3">Muscle</tissue>
    </source>
</reference>
<gene>
    <name evidence="3" type="primary">LOC122135672</name>
</gene>
<dbReference type="Pfam" id="PF08022">
    <property type="entry name" value="FAD_binding_8"/>
    <property type="match status" value="1"/>
</dbReference>
<dbReference type="RefSeq" id="XP_042571837.1">
    <property type="nucleotide sequence ID" value="XM_042715903.1"/>
</dbReference>
<dbReference type="GO" id="GO:0042554">
    <property type="term" value="P:superoxide anion generation"/>
    <property type="evidence" value="ECO:0007669"/>
    <property type="project" value="TreeGrafter"/>
</dbReference>
<dbReference type="GO" id="GO:0006952">
    <property type="term" value="P:defense response"/>
    <property type="evidence" value="ECO:0007669"/>
    <property type="project" value="TreeGrafter"/>
</dbReference>
<keyword evidence="1" id="KW-0560">Oxidoreductase</keyword>
<accession>A0A9Q9ZS11</accession>
<dbReference type="InterPro" id="IPR001106">
    <property type="entry name" value="Aromatic_Lyase"/>
</dbReference>
<dbReference type="GeneID" id="122135672"/>
<evidence type="ECO:0000313" key="3">
    <source>
        <dbReference type="RefSeq" id="XP_042571837.1"/>
    </source>
</evidence>